<evidence type="ECO:0000313" key="2">
    <source>
        <dbReference type="Proteomes" id="UP000682713"/>
    </source>
</evidence>
<gene>
    <name evidence="1" type="ORF">KHA93_03795</name>
</gene>
<comment type="caution">
    <text evidence="1">The sequence shown here is derived from an EMBL/GenBank/DDBJ whole genome shotgun (WGS) entry which is preliminary data.</text>
</comment>
<reference evidence="1 2" key="1">
    <citation type="submission" date="2021-05" db="EMBL/GenBank/DDBJ databases">
        <title>Novel Bacillus species.</title>
        <authorList>
            <person name="Liu G."/>
        </authorList>
    </citation>
    <scope>NUCLEOTIDE SEQUENCE [LARGE SCALE GENOMIC DNA]</scope>
    <source>
        <strain evidence="1 2">FJAT-49732</strain>
    </source>
</reference>
<accession>A0A942TJR8</accession>
<organism evidence="1 2">
    <name type="scientific">Lederbergia citrisecunda</name>
    <dbReference type="NCBI Taxonomy" id="2833583"/>
    <lineage>
        <taxon>Bacteria</taxon>
        <taxon>Bacillati</taxon>
        <taxon>Bacillota</taxon>
        <taxon>Bacilli</taxon>
        <taxon>Bacillales</taxon>
        <taxon>Bacillaceae</taxon>
        <taxon>Lederbergia</taxon>
    </lineage>
</organism>
<protein>
    <submittedName>
        <fullName evidence="1">YkuJ family protein</fullName>
    </submittedName>
</protein>
<dbReference type="Pfam" id="PF08796">
    <property type="entry name" value="DUF1797"/>
    <property type="match status" value="1"/>
</dbReference>
<dbReference type="EMBL" id="JAGYPJ010000001">
    <property type="protein sequence ID" value="MBS4198773.1"/>
    <property type="molecule type" value="Genomic_DNA"/>
</dbReference>
<sequence length="84" mass="9915">MSQLISIIQRLQAMQKTEAHEDIPQRLFEVNGKTLCQVKYFPATKTFEVEEYDKDSNKKKYQFDDIDITAIEIFEIVQEEKNPS</sequence>
<dbReference type="InterPro" id="IPR038073">
    <property type="entry name" value="YkuJ-like_sf"/>
</dbReference>
<keyword evidence="2" id="KW-1185">Reference proteome</keyword>
<dbReference type="Gene3D" id="3.30.720.20">
    <property type="entry name" value="Protein of unknown function DUF1797"/>
    <property type="match status" value="1"/>
</dbReference>
<dbReference type="AlphaFoldDB" id="A0A942TJR8"/>
<dbReference type="RefSeq" id="WP_213109499.1">
    <property type="nucleotide sequence ID" value="NZ_JAGYPJ010000001.1"/>
</dbReference>
<dbReference type="SUPFAM" id="SSF143567">
    <property type="entry name" value="YkuJ-like"/>
    <property type="match status" value="1"/>
</dbReference>
<name>A0A942TJR8_9BACI</name>
<evidence type="ECO:0000313" key="1">
    <source>
        <dbReference type="EMBL" id="MBS4198773.1"/>
    </source>
</evidence>
<dbReference type="InterPro" id="IPR014904">
    <property type="entry name" value="YkuJ-like"/>
</dbReference>
<dbReference type="Proteomes" id="UP000682713">
    <property type="component" value="Unassembled WGS sequence"/>
</dbReference>
<proteinExistence type="predicted"/>